<name>A0AAD7DGF7_MYCRO</name>
<evidence type="ECO:0000313" key="2">
    <source>
        <dbReference type="Proteomes" id="UP001221757"/>
    </source>
</evidence>
<comment type="caution">
    <text evidence="1">The sequence shown here is derived from an EMBL/GenBank/DDBJ whole genome shotgun (WGS) entry which is preliminary data.</text>
</comment>
<reference evidence="1" key="1">
    <citation type="submission" date="2023-03" db="EMBL/GenBank/DDBJ databases">
        <title>Massive genome expansion in bonnet fungi (Mycena s.s.) driven by repeated elements and novel gene families across ecological guilds.</title>
        <authorList>
            <consortium name="Lawrence Berkeley National Laboratory"/>
            <person name="Harder C.B."/>
            <person name="Miyauchi S."/>
            <person name="Viragh M."/>
            <person name="Kuo A."/>
            <person name="Thoen E."/>
            <person name="Andreopoulos B."/>
            <person name="Lu D."/>
            <person name="Skrede I."/>
            <person name="Drula E."/>
            <person name="Henrissat B."/>
            <person name="Morin E."/>
            <person name="Kohler A."/>
            <person name="Barry K."/>
            <person name="LaButti K."/>
            <person name="Morin E."/>
            <person name="Salamov A."/>
            <person name="Lipzen A."/>
            <person name="Mereny Z."/>
            <person name="Hegedus B."/>
            <person name="Baldrian P."/>
            <person name="Stursova M."/>
            <person name="Weitz H."/>
            <person name="Taylor A."/>
            <person name="Grigoriev I.V."/>
            <person name="Nagy L.G."/>
            <person name="Martin F."/>
            <person name="Kauserud H."/>
        </authorList>
    </citation>
    <scope>NUCLEOTIDE SEQUENCE</scope>
    <source>
        <strain evidence="1">CBHHK067</strain>
    </source>
</reference>
<sequence>MKGHLKAGCLWCMLHLWRQESRLAQLTRHLDATTGVFKISSSARTELASTRIESTSACIESTSSCVELVLEKQQVDVSSTVMLVIVLKQSNRAAVPVHFSASSFDMSYRYVILAGPARWGKMTQIASTVEMGLLQAA</sequence>
<dbReference type="AlphaFoldDB" id="A0AAD7DGF7"/>
<protein>
    <submittedName>
        <fullName evidence="1">Uncharacterized protein</fullName>
    </submittedName>
</protein>
<dbReference type="Proteomes" id="UP001221757">
    <property type="component" value="Unassembled WGS sequence"/>
</dbReference>
<organism evidence="1 2">
    <name type="scientific">Mycena rosella</name>
    <name type="common">Pink bonnet</name>
    <name type="synonym">Agaricus rosellus</name>
    <dbReference type="NCBI Taxonomy" id="1033263"/>
    <lineage>
        <taxon>Eukaryota</taxon>
        <taxon>Fungi</taxon>
        <taxon>Dikarya</taxon>
        <taxon>Basidiomycota</taxon>
        <taxon>Agaricomycotina</taxon>
        <taxon>Agaricomycetes</taxon>
        <taxon>Agaricomycetidae</taxon>
        <taxon>Agaricales</taxon>
        <taxon>Marasmiineae</taxon>
        <taxon>Mycenaceae</taxon>
        <taxon>Mycena</taxon>
    </lineage>
</organism>
<gene>
    <name evidence="1" type="ORF">B0H17DRAFT_1134831</name>
</gene>
<dbReference type="EMBL" id="JARKIE010000070">
    <property type="protein sequence ID" value="KAJ7689698.1"/>
    <property type="molecule type" value="Genomic_DNA"/>
</dbReference>
<keyword evidence="2" id="KW-1185">Reference proteome</keyword>
<proteinExistence type="predicted"/>
<accession>A0AAD7DGF7</accession>
<evidence type="ECO:0000313" key="1">
    <source>
        <dbReference type="EMBL" id="KAJ7689698.1"/>
    </source>
</evidence>